<dbReference type="Proteomes" id="UP000054805">
    <property type="component" value="Unassembled WGS sequence"/>
</dbReference>
<evidence type="ECO:0000313" key="6">
    <source>
        <dbReference type="Proteomes" id="UP000054826"/>
    </source>
</evidence>
<dbReference type="EMBL" id="JYDV01002557">
    <property type="protein sequence ID" value="KRY97577.1"/>
    <property type="molecule type" value="Genomic_DNA"/>
</dbReference>
<evidence type="ECO:0000313" key="5">
    <source>
        <dbReference type="Proteomes" id="UP000054805"/>
    </source>
</evidence>
<keyword evidence="5" id="KW-1185">Reference proteome</keyword>
<dbReference type="EMBL" id="JYDS01003528">
    <property type="protein sequence ID" value="KRY96068.1"/>
    <property type="molecule type" value="Genomic_DNA"/>
</dbReference>
<dbReference type="AlphaFoldDB" id="A0A0V1GH92"/>
<evidence type="ECO:0000313" key="2">
    <source>
        <dbReference type="EMBL" id="KRY96068.1"/>
    </source>
</evidence>
<evidence type="ECO:0000313" key="1">
    <source>
        <dbReference type="EMBL" id="KRY96067.1"/>
    </source>
</evidence>
<name>A0A0V1GH92_TRIPS</name>
<dbReference type="EMBL" id="JYDV01002555">
    <property type="protein sequence ID" value="KRY97580.1"/>
    <property type="molecule type" value="Genomic_DNA"/>
</dbReference>
<organism evidence="3 6">
    <name type="scientific">Trichinella pseudospiralis</name>
    <name type="common">Parasitic roundworm</name>
    <dbReference type="NCBI Taxonomy" id="6337"/>
    <lineage>
        <taxon>Eukaryota</taxon>
        <taxon>Metazoa</taxon>
        <taxon>Ecdysozoa</taxon>
        <taxon>Nematoda</taxon>
        <taxon>Enoplea</taxon>
        <taxon>Dorylaimia</taxon>
        <taxon>Trichinellida</taxon>
        <taxon>Trichinellidae</taxon>
        <taxon>Trichinella</taxon>
    </lineage>
</organism>
<evidence type="ECO:0000313" key="4">
    <source>
        <dbReference type="EMBL" id="KRY97580.1"/>
    </source>
</evidence>
<reference evidence="5 6" key="1">
    <citation type="submission" date="2015-01" db="EMBL/GenBank/DDBJ databases">
        <title>Evolution of Trichinella species and genotypes.</title>
        <authorList>
            <person name="Korhonen P.K."/>
            <person name="Edoardo P."/>
            <person name="Giuseppe L.R."/>
            <person name="Gasser R.B."/>
        </authorList>
    </citation>
    <scope>NUCLEOTIDE SEQUENCE [LARGE SCALE GENOMIC DNA]</scope>
    <source>
        <strain evidence="3">ISS176</strain>
        <strain evidence="1">ISS588</strain>
    </source>
</reference>
<protein>
    <submittedName>
        <fullName evidence="3">Uncharacterized protein</fullName>
    </submittedName>
</protein>
<comment type="caution">
    <text evidence="3">The sequence shown here is derived from an EMBL/GenBank/DDBJ whole genome shotgun (WGS) entry which is preliminary data.</text>
</comment>
<proteinExistence type="predicted"/>
<sequence>MELRYDNDSGEWKRNQMYNLKSSWQEALRHPQNFNIL</sequence>
<accession>A0A0V1GH92</accession>
<dbReference type="Proteomes" id="UP000054826">
    <property type="component" value="Unassembled WGS sequence"/>
</dbReference>
<gene>
    <name evidence="2" type="ORF">T4B_1388</name>
    <name evidence="1" type="ORF">T4B_5781</name>
    <name evidence="4" type="ORF">T4C_2107</name>
    <name evidence="3" type="ORF">T4C_718</name>
</gene>
<evidence type="ECO:0000313" key="3">
    <source>
        <dbReference type="EMBL" id="KRY97577.1"/>
    </source>
</evidence>
<dbReference type="EMBL" id="JYDS01003529">
    <property type="protein sequence ID" value="KRY96067.1"/>
    <property type="molecule type" value="Genomic_DNA"/>
</dbReference>